<sequence length="450" mass="47906">MKLFQRLLVAPAALGLMAPLAANAAEVNIQDVGNYAGLEEQHVETTAQFSDVVPGDWAYTALQNLSESYGCVGNAYSQNLKSGQALTRYEAASLINSCLEGGLVASGQGLSQDAARLSNEFGSEMAILKGRVDGLEYRLNEVNAGTFANTTLISGSATFTVGAVDDSTSGEKLHSIYAYGIDMSTSFSGEDSLDVAVIAGNAGTQPLNVLDSAEGTTNQLQIDKLTYSFPVGDFRVTAGPLMDQDDIISAKLSSYSAEFYITPHEYSRAETEEGPGVGATYFFDNKWNASISAVFDDGDDASNGILTREGDDVITGSIGYDGDGWGGGVILSSGDKNGSDTTDYDSWGWGLYWEPEDFPRFSAGYDTQENEGAADNDSWYIAADYDGWGPGTLSAAYQVIDDETNELAAFEVYYNWDVADGISVRPGLFTQEVAGGEDETGAVVETTFKF</sequence>
<accession>A9BA98</accession>
<evidence type="ECO:0000313" key="4">
    <source>
        <dbReference type="Proteomes" id="UP000000788"/>
    </source>
</evidence>
<reference evidence="3 4" key="1">
    <citation type="journal article" date="2007" name="PLoS Genet.">
        <title>Patterns and implications of gene gain and loss in the evolution of Prochlorococcus.</title>
        <authorList>
            <person name="Kettler G.C."/>
            <person name="Martiny A.C."/>
            <person name="Huang K."/>
            <person name="Zucker J."/>
            <person name="Coleman M.L."/>
            <person name="Rodrigue S."/>
            <person name="Chen F."/>
            <person name="Lapidus A."/>
            <person name="Ferriera S."/>
            <person name="Johnson J."/>
            <person name="Steglich C."/>
            <person name="Church G.M."/>
            <person name="Richardson P."/>
            <person name="Chisholm S.W."/>
        </authorList>
    </citation>
    <scope>NUCLEOTIDE SEQUENCE [LARGE SCALE GENOMIC DNA]</scope>
    <source>
        <strain evidence="4">MIT 9211</strain>
    </source>
</reference>
<organism evidence="3 4">
    <name type="scientific">Prochlorococcus marinus (strain MIT 9211)</name>
    <dbReference type="NCBI Taxonomy" id="93059"/>
    <lineage>
        <taxon>Bacteria</taxon>
        <taxon>Bacillati</taxon>
        <taxon>Cyanobacteriota</taxon>
        <taxon>Cyanophyceae</taxon>
        <taxon>Synechococcales</taxon>
        <taxon>Prochlorococcaceae</taxon>
        <taxon>Prochlorococcus</taxon>
    </lineage>
</organism>
<name>A9BA98_PROM4</name>
<dbReference type="EMBL" id="CP000878">
    <property type="protein sequence ID" value="ABX08760.1"/>
    <property type="molecule type" value="Genomic_DNA"/>
</dbReference>
<dbReference type="InterPro" id="IPR001119">
    <property type="entry name" value="SLH_dom"/>
</dbReference>
<dbReference type="InterPro" id="IPR047684">
    <property type="entry name" value="Por_som-like"/>
</dbReference>
<keyword evidence="4" id="KW-1185">Reference proteome</keyword>
<dbReference type="InterPro" id="IPR051465">
    <property type="entry name" value="Cell_Envelope_Struct_Comp"/>
</dbReference>
<dbReference type="PANTHER" id="PTHR43308:SF1">
    <property type="entry name" value="OUTER MEMBRANE PROTEIN ALPHA"/>
    <property type="match status" value="1"/>
</dbReference>
<dbReference type="PANTHER" id="PTHR43308">
    <property type="entry name" value="OUTER MEMBRANE PROTEIN ALPHA-RELATED"/>
    <property type="match status" value="1"/>
</dbReference>
<proteinExistence type="predicted"/>
<dbReference type="STRING" id="93059.P9211_08291"/>
<dbReference type="HOGENOM" id="CLU_018575_0_1_3"/>
<dbReference type="KEGG" id="pmj:P9211_08291"/>
<dbReference type="AlphaFoldDB" id="A9BA98"/>
<dbReference type="OrthoDB" id="580845at2"/>
<dbReference type="eggNOG" id="COG3659">
    <property type="taxonomic scope" value="Bacteria"/>
</dbReference>
<dbReference type="RefSeq" id="WP_012195382.1">
    <property type="nucleotide sequence ID" value="NC_009976.1"/>
</dbReference>
<evidence type="ECO:0000313" key="3">
    <source>
        <dbReference type="EMBL" id="ABX08760.1"/>
    </source>
</evidence>
<gene>
    <name evidence="3" type="ordered locus">P9211_08291</name>
</gene>
<keyword evidence="1" id="KW-0732">Signal</keyword>
<evidence type="ECO:0000256" key="1">
    <source>
        <dbReference type="SAM" id="SignalP"/>
    </source>
</evidence>
<evidence type="ECO:0000259" key="2">
    <source>
        <dbReference type="PROSITE" id="PS51272"/>
    </source>
</evidence>
<dbReference type="Proteomes" id="UP000000788">
    <property type="component" value="Chromosome"/>
</dbReference>
<dbReference type="SUPFAM" id="SSF56935">
    <property type="entry name" value="Porins"/>
    <property type="match status" value="1"/>
</dbReference>
<protein>
    <recommendedName>
        <fullName evidence="2">SLH domain-containing protein</fullName>
    </recommendedName>
</protein>
<feature type="chain" id="PRO_5040835415" description="SLH domain-containing protein" evidence="1">
    <location>
        <begin position="25"/>
        <end position="450"/>
    </location>
</feature>
<feature type="signal peptide" evidence="1">
    <location>
        <begin position="1"/>
        <end position="24"/>
    </location>
</feature>
<dbReference type="PROSITE" id="PS51272">
    <property type="entry name" value="SLH"/>
    <property type="match status" value="1"/>
</dbReference>
<feature type="domain" description="SLH" evidence="2">
    <location>
        <begin position="45"/>
        <end position="109"/>
    </location>
</feature>
<dbReference type="NCBIfam" id="NF033921">
    <property type="entry name" value="por_somb"/>
    <property type="match status" value="1"/>
</dbReference>